<dbReference type="Proteomes" id="UP001215598">
    <property type="component" value="Unassembled WGS sequence"/>
</dbReference>
<evidence type="ECO:0008006" key="3">
    <source>
        <dbReference type="Google" id="ProtNLM"/>
    </source>
</evidence>
<sequence length="164" mass="17986">MTTIQDIWDQIISCLDDSQQDLRSCALVSRPWTARAQFHLFRRVVIPGPNFFNPEANAPNPCGRLGQILSGSPHLIPFIRILDVPFTTEVLAQICAMGLIHLEVICFELGFSHTTTIEADSVPNPIVGSLTVLTVAVQLDFEPTIALTWVLTSEVLGTTQTNTG</sequence>
<evidence type="ECO:0000313" key="1">
    <source>
        <dbReference type="EMBL" id="KAJ7750642.1"/>
    </source>
</evidence>
<keyword evidence="2" id="KW-1185">Reference proteome</keyword>
<dbReference type="AlphaFoldDB" id="A0AAD7IXI3"/>
<proteinExistence type="predicted"/>
<gene>
    <name evidence="1" type="ORF">B0H16DRAFT_1724568</name>
</gene>
<reference evidence="1" key="1">
    <citation type="submission" date="2023-03" db="EMBL/GenBank/DDBJ databases">
        <title>Massive genome expansion in bonnet fungi (Mycena s.s.) driven by repeated elements and novel gene families across ecological guilds.</title>
        <authorList>
            <consortium name="Lawrence Berkeley National Laboratory"/>
            <person name="Harder C.B."/>
            <person name="Miyauchi S."/>
            <person name="Viragh M."/>
            <person name="Kuo A."/>
            <person name="Thoen E."/>
            <person name="Andreopoulos B."/>
            <person name="Lu D."/>
            <person name="Skrede I."/>
            <person name="Drula E."/>
            <person name="Henrissat B."/>
            <person name="Morin E."/>
            <person name="Kohler A."/>
            <person name="Barry K."/>
            <person name="LaButti K."/>
            <person name="Morin E."/>
            <person name="Salamov A."/>
            <person name="Lipzen A."/>
            <person name="Mereny Z."/>
            <person name="Hegedus B."/>
            <person name="Baldrian P."/>
            <person name="Stursova M."/>
            <person name="Weitz H."/>
            <person name="Taylor A."/>
            <person name="Grigoriev I.V."/>
            <person name="Nagy L.G."/>
            <person name="Martin F."/>
            <person name="Kauserud H."/>
        </authorList>
    </citation>
    <scope>NUCLEOTIDE SEQUENCE</scope>
    <source>
        <strain evidence="1">CBHHK182m</strain>
    </source>
</reference>
<accession>A0AAD7IXI3</accession>
<organism evidence="1 2">
    <name type="scientific">Mycena metata</name>
    <dbReference type="NCBI Taxonomy" id="1033252"/>
    <lineage>
        <taxon>Eukaryota</taxon>
        <taxon>Fungi</taxon>
        <taxon>Dikarya</taxon>
        <taxon>Basidiomycota</taxon>
        <taxon>Agaricomycotina</taxon>
        <taxon>Agaricomycetes</taxon>
        <taxon>Agaricomycetidae</taxon>
        <taxon>Agaricales</taxon>
        <taxon>Marasmiineae</taxon>
        <taxon>Mycenaceae</taxon>
        <taxon>Mycena</taxon>
    </lineage>
</organism>
<protein>
    <recommendedName>
        <fullName evidence="3">F-box domain-containing protein</fullName>
    </recommendedName>
</protein>
<dbReference type="EMBL" id="JARKIB010000065">
    <property type="protein sequence ID" value="KAJ7750642.1"/>
    <property type="molecule type" value="Genomic_DNA"/>
</dbReference>
<evidence type="ECO:0000313" key="2">
    <source>
        <dbReference type="Proteomes" id="UP001215598"/>
    </source>
</evidence>
<comment type="caution">
    <text evidence="1">The sequence shown here is derived from an EMBL/GenBank/DDBJ whole genome shotgun (WGS) entry which is preliminary data.</text>
</comment>
<name>A0AAD7IXI3_9AGAR</name>